<reference evidence="1 2" key="1">
    <citation type="submission" date="2016-04" db="EMBL/GenBank/DDBJ databases">
        <title>Complete genome sequence and analysis of deep-sea sediment isolate, Amycolatopsis sp. WP1.</title>
        <authorList>
            <person name="Wang H."/>
            <person name="Chen S."/>
            <person name="Wu Q."/>
        </authorList>
    </citation>
    <scope>NUCLEOTIDE SEQUENCE [LARGE SCALE GENOMIC DNA]</scope>
    <source>
        <strain evidence="1 2">WP1</strain>
    </source>
</reference>
<evidence type="ECO:0000313" key="2">
    <source>
        <dbReference type="Proteomes" id="UP000250434"/>
    </source>
</evidence>
<organism evidence="1 2">
    <name type="scientific">Amycolatopsis albispora</name>
    <dbReference type="NCBI Taxonomy" id="1804986"/>
    <lineage>
        <taxon>Bacteria</taxon>
        <taxon>Bacillati</taxon>
        <taxon>Actinomycetota</taxon>
        <taxon>Actinomycetes</taxon>
        <taxon>Pseudonocardiales</taxon>
        <taxon>Pseudonocardiaceae</taxon>
        <taxon>Amycolatopsis</taxon>
    </lineage>
</organism>
<sequence length="170" mass="17078">MWPLGLLLLAGCSAEPPESASETAVASPAPVELTAANGRDYPACADGNCEVLVSGPVEIALSGTAGITKLVVRAVEGNGIRFETQGDGTSSGSLSTNCVSTFYENGSGSRCSTGAQPAPEPTDGVVAMQLAEVRDGTAILRVVSGKPGPPPASLAPRIPTFEIPKPPFAG</sequence>
<proteinExistence type="predicted"/>
<keyword evidence="2" id="KW-1185">Reference proteome</keyword>
<gene>
    <name evidence="1" type="ORF">A4R43_19680</name>
</gene>
<evidence type="ECO:0000313" key="1">
    <source>
        <dbReference type="EMBL" id="AXB48641.1"/>
    </source>
</evidence>
<name>A0A344LKR7_9PSEU</name>
<protein>
    <submittedName>
        <fullName evidence="1">Uncharacterized protein</fullName>
    </submittedName>
</protein>
<dbReference type="EMBL" id="CP015163">
    <property type="protein sequence ID" value="AXB48641.1"/>
    <property type="molecule type" value="Genomic_DNA"/>
</dbReference>
<dbReference type="KEGG" id="aab:A4R43_19680"/>
<accession>A0A344LKR7</accession>
<dbReference type="OrthoDB" id="3577535at2"/>
<dbReference type="AlphaFoldDB" id="A0A344LKR7"/>
<dbReference type="Proteomes" id="UP000250434">
    <property type="component" value="Chromosome"/>
</dbReference>